<dbReference type="PANTHER" id="PTHR12549">
    <property type="entry name" value="JMJC DOMAIN-CONTAINING HISTONE DEMETHYLATION PROTEIN"/>
    <property type="match status" value="1"/>
</dbReference>
<dbReference type="InterPro" id="IPR003347">
    <property type="entry name" value="JmjC_dom"/>
</dbReference>
<feature type="region of interest" description="Disordered" evidence="8">
    <location>
        <begin position="400"/>
        <end position="470"/>
    </location>
</feature>
<keyword evidence="7" id="KW-0862">Zinc</keyword>
<keyword evidence="7" id="KW-0863">Zinc-finger</keyword>
<feature type="domain" description="RING-type" evidence="9">
    <location>
        <begin position="632"/>
        <end position="679"/>
    </location>
</feature>
<gene>
    <name evidence="11" type="ORF">ILEXP_LOCUS14409</name>
</gene>
<evidence type="ECO:0000313" key="12">
    <source>
        <dbReference type="Proteomes" id="UP001642360"/>
    </source>
</evidence>
<feature type="compositionally biased region" description="Basic and acidic residues" evidence="8">
    <location>
        <begin position="606"/>
        <end position="616"/>
    </location>
</feature>
<feature type="region of interest" description="Disordered" evidence="8">
    <location>
        <begin position="141"/>
        <end position="250"/>
    </location>
</feature>
<evidence type="ECO:0000256" key="3">
    <source>
        <dbReference type="ARBA" id="ARBA00022723"/>
    </source>
</evidence>
<keyword evidence="5" id="KW-0804">Transcription</keyword>
<sequence>MNLDPPERQVVQSEMALEAGGATSVYDDPLLDNNSLVVPSSGNYGLVVYGDEFMVSWTEIGGSSLNGEGGHGGNGGGTDSLVRKRKLGRPLGSKNKKKKKILGEVTGVNAGLTLGSEGLQGRLDEVIARNRCNGDVIIGKKDGRGRPKSWKSKKKTVAAEDSGGMLGDVPAVHGGGDLVVKKKDGRGRPKGSKNKKKDGRGRPKGSKNKKKTVVAAENQGMLSKTAAGNDGGDGIVKKRDGLGRPKGSKNKKKIVVAVENQGMLSETAARIDAGDGIVKNIENHAMLSETAFGNDGGDANHAIVKKVNGRGRPRGSKNKRKIIAAVENQGMLSETATGTAGGDGIVKDIENHGMPSETASGTDGGDAIVKKVNGRGGPKGSKNKKKIIAAIENQGMLSETATDCDRGDGIARKEDGHGRPKASKNRKKLLPVQGNEAMLGEPASGNDGEDGIVKKKGGRGRPKGSKNKKKLLTAERNMGRLSIIAIGNDHGDGSVKQKDILAQPRGSEKKKVLAADEDKGEGVGGNEGTNTTVKGRGGRGRPKGSVKTPRLIMVGEIFACSNRKEKDLVIDKNAGEFFAESKGVLEMRGGMPRRFGDEFYKPRCLSDENSSEKGKANESAPSGTSEKGSLMCHQCRKNDKTGVVFCSNCKRKRYCYKCITKWYPERTNEEIRSACPFCRGNCNCNACLQEDVILKGCHKEVDENTRLQRLLYLLHKTLPLLRHIQEEQSSELETEAGIFGVQLTEGDLIKSILDEDDRVYCDNCNTSIVNFHRSCLNPDCSYDLCLNCCRELRKGLQPGGNEAESSLQQFVERSHSLVTDAKGQISANDWESRMAPPANGCLAHMPCNFPEWRAKIDGSIPCAPKQRGGCGTGMLELRRIFEADWVVKLIENAEDLTSHYHSPDIDFSQGCSLCLHTRTSQDEENHAGVRQAAFRGNSHDNFLYCPNAVDLGDSEFEHFQMHWQRGEPVIVRNVLAKTSGLSWEPMVMWRAFRTAREKLKEETFSVKAIDCLDWCEVEISIHQFFRGYLEGRRHQSGWPEMLKLKDWPPTNSFEECLPRHGVEFMAMLPYSDYTHPRSGLLNLATKLPDGAVKPDLGPKTYIAYGYSEELGRGDSVTKLHSDISDAVNILTNTGNVKIPPWQCNIIHKLQKEYEHEDQNELCSGTQKRLCTSKRKPPKQLCRYETMDSAYEEKGDLSENYSSVLENMNKHVTSVGEQERTFPMLDSVCLETAGFNKSRPDLGCPPPLEDTVAINADWQSAVDVNVMDQINGLGTHVLEESIASFLERDCEESYNFESKQDNLKKCSSTSGIPTESKSLPKCLNQEKSTLGTSGIERVMDVEVEKYNYSSLSHQPYKTTSFIDASSSVLPKCMSLEKKIDQSKFKEIGCGRYIDVPERGCLPDRINRSTSSSASLKENPVSAEDALQSNTDCSKFIHGGAVWDIFRRQDVPKLIEYLQRHWKRFRHVNNVPVNSVVHPIHDQIFYLNEKHKKQLKEEFNIEPWTFEQYLGEAVFIPAGCPHQVRNRQPCIKVAVDFVSPDHVQECIQLTEEFRLLPKSHRSKEDKLEVKKMTLYGARLAVDESRNLMLKLHSTKRDEKGAEQAMVDESSKIDKVHGDIVADAREYPAFTFRFCFSSMIEKVPRDIIAYAQGYPAFFLRFDCVGLRRFL</sequence>
<evidence type="ECO:0000313" key="11">
    <source>
        <dbReference type="EMBL" id="CAK9146555.1"/>
    </source>
</evidence>
<dbReference type="InterPro" id="IPR045109">
    <property type="entry name" value="LSDs-like"/>
</dbReference>
<feature type="compositionally biased region" description="Basic residues" evidence="8">
    <location>
        <begin position="183"/>
        <end position="212"/>
    </location>
</feature>
<dbReference type="EMBL" id="CAUOFW020001591">
    <property type="protein sequence ID" value="CAK9146555.1"/>
    <property type="molecule type" value="Genomic_DNA"/>
</dbReference>
<feature type="compositionally biased region" description="Basic residues" evidence="8">
    <location>
        <begin position="419"/>
        <end position="429"/>
    </location>
</feature>
<dbReference type="Pfam" id="PF02373">
    <property type="entry name" value="JmjC"/>
    <property type="match status" value="1"/>
</dbReference>
<keyword evidence="4" id="KW-0805">Transcription regulation</keyword>
<keyword evidence="6" id="KW-0539">Nucleus</keyword>
<keyword evidence="3" id="KW-0479">Metal-binding</keyword>
<feature type="compositionally biased region" description="Gly residues" evidence="8">
    <location>
        <begin position="67"/>
        <end position="78"/>
    </location>
</feature>
<reference evidence="11 12" key="1">
    <citation type="submission" date="2024-02" db="EMBL/GenBank/DDBJ databases">
        <authorList>
            <person name="Vignale AGUSTIN F."/>
            <person name="Sosa J E."/>
            <person name="Modenutti C."/>
        </authorList>
    </citation>
    <scope>NUCLEOTIDE SEQUENCE [LARGE SCALE GENOMIC DNA]</scope>
</reference>
<dbReference type="PROSITE" id="PS51184">
    <property type="entry name" value="JMJC"/>
    <property type="match status" value="1"/>
</dbReference>
<dbReference type="SMART" id="SM00558">
    <property type="entry name" value="JmjC"/>
    <property type="match status" value="1"/>
</dbReference>
<evidence type="ECO:0000256" key="6">
    <source>
        <dbReference type="ARBA" id="ARBA00023242"/>
    </source>
</evidence>
<dbReference type="SUPFAM" id="SSF51197">
    <property type="entry name" value="Clavaminate synthase-like"/>
    <property type="match status" value="2"/>
</dbReference>
<evidence type="ECO:0000256" key="1">
    <source>
        <dbReference type="ARBA" id="ARBA00004123"/>
    </source>
</evidence>
<dbReference type="GO" id="GO:0005634">
    <property type="term" value="C:nucleus"/>
    <property type="evidence" value="ECO:0007669"/>
    <property type="project" value="UniProtKB-SubCell"/>
</dbReference>
<proteinExistence type="inferred from homology"/>
<dbReference type="GO" id="GO:0008270">
    <property type="term" value="F:zinc ion binding"/>
    <property type="evidence" value="ECO:0007669"/>
    <property type="project" value="UniProtKB-KW"/>
</dbReference>
<feature type="compositionally biased region" description="Basic residues" evidence="8">
    <location>
        <begin position="146"/>
        <end position="156"/>
    </location>
</feature>
<feature type="domain" description="JmjC" evidence="10">
    <location>
        <begin position="1076"/>
        <end position="1552"/>
    </location>
</feature>
<keyword evidence="12" id="KW-1185">Reference proteome</keyword>
<dbReference type="CDD" id="cd02208">
    <property type="entry name" value="cupin_RmlC-like"/>
    <property type="match status" value="1"/>
</dbReference>
<evidence type="ECO:0000259" key="10">
    <source>
        <dbReference type="PROSITE" id="PS51184"/>
    </source>
</evidence>
<evidence type="ECO:0000256" key="4">
    <source>
        <dbReference type="ARBA" id="ARBA00023015"/>
    </source>
</evidence>
<comment type="similarity">
    <text evidence="2">Belongs to the JARID1 histone demethylase family.</text>
</comment>
<name>A0ABC8RNJ3_9AQUA</name>
<organism evidence="11 12">
    <name type="scientific">Ilex paraguariensis</name>
    <name type="common">yerba mate</name>
    <dbReference type="NCBI Taxonomy" id="185542"/>
    <lineage>
        <taxon>Eukaryota</taxon>
        <taxon>Viridiplantae</taxon>
        <taxon>Streptophyta</taxon>
        <taxon>Embryophyta</taxon>
        <taxon>Tracheophyta</taxon>
        <taxon>Spermatophyta</taxon>
        <taxon>Magnoliopsida</taxon>
        <taxon>eudicotyledons</taxon>
        <taxon>Gunneridae</taxon>
        <taxon>Pentapetalae</taxon>
        <taxon>asterids</taxon>
        <taxon>campanulids</taxon>
        <taxon>Aquifoliales</taxon>
        <taxon>Aquifoliaceae</taxon>
        <taxon>Ilex</taxon>
    </lineage>
</organism>
<evidence type="ECO:0000256" key="7">
    <source>
        <dbReference type="PROSITE-ProRule" id="PRU00175"/>
    </source>
</evidence>
<dbReference type="InterPro" id="IPR018866">
    <property type="entry name" value="Znf-4CXXC_R1"/>
</dbReference>
<feature type="compositionally biased region" description="Basic and acidic residues" evidence="8">
    <location>
        <begin position="506"/>
        <end position="521"/>
    </location>
</feature>
<evidence type="ECO:0000256" key="2">
    <source>
        <dbReference type="ARBA" id="ARBA00006801"/>
    </source>
</evidence>
<feature type="region of interest" description="Disordered" evidence="8">
    <location>
        <begin position="606"/>
        <end position="629"/>
    </location>
</feature>
<dbReference type="SMART" id="SM00384">
    <property type="entry name" value="AT_hook"/>
    <property type="match status" value="8"/>
</dbReference>
<dbReference type="Proteomes" id="UP001642360">
    <property type="component" value="Unassembled WGS sequence"/>
</dbReference>
<feature type="compositionally biased region" description="Basic residues" evidence="8">
    <location>
        <begin position="83"/>
        <end position="96"/>
    </location>
</feature>
<protein>
    <submittedName>
        <fullName evidence="11">Uncharacterized protein</fullName>
    </submittedName>
</protein>
<accession>A0ABC8RNJ3</accession>
<comment type="subcellular location">
    <subcellularLocation>
        <location evidence="1">Nucleus</location>
    </subcellularLocation>
</comment>
<feature type="region of interest" description="Disordered" evidence="8">
    <location>
        <begin position="504"/>
        <end position="546"/>
    </location>
</feature>
<feature type="region of interest" description="Disordered" evidence="8">
    <location>
        <begin position="65"/>
        <end position="96"/>
    </location>
</feature>
<dbReference type="PROSITE" id="PS50089">
    <property type="entry name" value="ZF_RING_2"/>
    <property type="match status" value="1"/>
</dbReference>
<dbReference type="Pfam" id="PF10497">
    <property type="entry name" value="zf-4CXXC_R1"/>
    <property type="match status" value="1"/>
</dbReference>
<dbReference type="PANTHER" id="PTHR12549:SF38">
    <property type="entry name" value="JMJC DOMAIN-CONTAINING HISTONE DEMETHYLASE 2, ISOFORM A"/>
    <property type="match status" value="1"/>
</dbReference>
<dbReference type="InterPro" id="IPR001841">
    <property type="entry name" value="Znf_RING"/>
</dbReference>
<comment type="caution">
    <text evidence="11">The sequence shown here is derived from an EMBL/GenBank/DDBJ whole genome shotgun (WGS) entry which is preliminary data.</text>
</comment>
<dbReference type="Gene3D" id="2.60.120.650">
    <property type="entry name" value="Cupin"/>
    <property type="match status" value="2"/>
</dbReference>
<dbReference type="InterPro" id="IPR017956">
    <property type="entry name" value="AT_hook_DNA-bd_motif"/>
</dbReference>
<evidence type="ECO:0000256" key="5">
    <source>
        <dbReference type="ARBA" id="ARBA00023163"/>
    </source>
</evidence>
<feature type="compositionally biased region" description="Basic and acidic residues" evidence="8">
    <location>
        <begin position="403"/>
        <end position="418"/>
    </location>
</feature>
<evidence type="ECO:0000259" key="9">
    <source>
        <dbReference type="PROSITE" id="PS50089"/>
    </source>
</evidence>
<feature type="compositionally biased region" description="Basic residues" evidence="8">
    <location>
        <begin position="454"/>
        <end position="470"/>
    </location>
</feature>
<evidence type="ECO:0000256" key="8">
    <source>
        <dbReference type="SAM" id="MobiDB-lite"/>
    </source>
</evidence>